<dbReference type="GO" id="GO:0004867">
    <property type="term" value="F:serine-type endopeptidase inhibitor activity"/>
    <property type="evidence" value="ECO:0007669"/>
    <property type="project" value="InterPro"/>
</dbReference>
<proteinExistence type="predicted"/>
<evidence type="ECO:0000256" key="2">
    <source>
        <dbReference type="SAM" id="MobiDB-lite"/>
    </source>
</evidence>
<feature type="compositionally biased region" description="Basic and acidic residues" evidence="2">
    <location>
        <begin position="190"/>
        <end position="199"/>
    </location>
</feature>
<name>A0AAN8JQC4_PATCE</name>
<evidence type="ECO:0000256" key="1">
    <source>
        <dbReference type="ARBA" id="ARBA00023157"/>
    </source>
</evidence>
<dbReference type="CDD" id="cd00109">
    <property type="entry name" value="Kunitz-type"/>
    <property type="match status" value="1"/>
</dbReference>
<protein>
    <recommendedName>
        <fullName evidence="4">BPTI/Kunitz inhibitor domain-containing protein</fullName>
    </recommendedName>
</protein>
<dbReference type="SUPFAM" id="SSF57362">
    <property type="entry name" value="BPTI-like"/>
    <property type="match status" value="1"/>
</dbReference>
<dbReference type="AlphaFoldDB" id="A0AAN8JQC4"/>
<feature type="domain" description="BPTI/Kunitz inhibitor" evidence="4">
    <location>
        <begin position="75"/>
        <end position="125"/>
    </location>
</feature>
<comment type="caution">
    <text evidence="5">The sequence shown here is derived from an EMBL/GenBank/DDBJ whole genome shotgun (WGS) entry which is preliminary data.</text>
</comment>
<dbReference type="Gene3D" id="4.10.410.10">
    <property type="entry name" value="Pancreatic trypsin inhibitor Kunitz domain"/>
    <property type="match status" value="1"/>
</dbReference>
<keyword evidence="3" id="KW-0732">Signal</keyword>
<dbReference type="InterPro" id="IPR050098">
    <property type="entry name" value="TFPI/VKTCI-like"/>
</dbReference>
<dbReference type="PROSITE" id="PS50279">
    <property type="entry name" value="BPTI_KUNITZ_2"/>
    <property type="match status" value="1"/>
</dbReference>
<dbReference type="PANTHER" id="PTHR10083:SF374">
    <property type="entry name" value="BPTI_KUNITZ INHIBITOR DOMAIN-CONTAINING PROTEIN"/>
    <property type="match status" value="1"/>
</dbReference>
<dbReference type="InterPro" id="IPR002223">
    <property type="entry name" value="Kunitz_BPTI"/>
</dbReference>
<feature type="compositionally biased region" description="Basic residues" evidence="2">
    <location>
        <begin position="200"/>
        <end position="229"/>
    </location>
</feature>
<dbReference type="InterPro" id="IPR036880">
    <property type="entry name" value="Kunitz_BPTI_sf"/>
</dbReference>
<dbReference type="SMART" id="SM00131">
    <property type="entry name" value="KU"/>
    <property type="match status" value="1"/>
</dbReference>
<dbReference type="PRINTS" id="PR00759">
    <property type="entry name" value="BASICPTASE"/>
</dbReference>
<accession>A0AAN8JQC4</accession>
<feature type="signal peptide" evidence="3">
    <location>
        <begin position="1"/>
        <end position="17"/>
    </location>
</feature>
<organism evidence="5 6">
    <name type="scientific">Patella caerulea</name>
    <name type="common">Rayed Mediterranean limpet</name>
    <dbReference type="NCBI Taxonomy" id="87958"/>
    <lineage>
        <taxon>Eukaryota</taxon>
        <taxon>Metazoa</taxon>
        <taxon>Spiralia</taxon>
        <taxon>Lophotrochozoa</taxon>
        <taxon>Mollusca</taxon>
        <taxon>Gastropoda</taxon>
        <taxon>Patellogastropoda</taxon>
        <taxon>Patelloidea</taxon>
        <taxon>Patellidae</taxon>
        <taxon>Patella</taxon>
    </lineage>
</organism>
<dbReference type="PANTHER" id="PTHR10083">
    <property type="entry name" value="KUNITZ-TYPE PROTEASE INHIBITOR-RELATED"/>
    <property type="match status" value="1"/>
</dbReference>
<dbReference type="EMBL" id="JAZGQO010000007">
    <property type="protein sequence ID" value="KAK6181147.1"/>
    <property type="molecule type" value="Genomic_DNA"/>
</dbReference>
<feature type="region of interest" description="Disordered" evidence="2">
    <location>
        <begin position="187"/>
        <end position="253"/>
    </location>
</feature>
<evidence type="ECO:0000313" key="6">
    <source>
        <dbReference type="Proteomes" id="UP001347796"/>
    </source>
</evidence>
<reference evidence="5 6" key="1">
    <citation type="submission" date="2024-01" db="EMBL/GenBank/DDBJ databases">
        <title>The genome of the rayed Mediterranean limpet Patella caerulea (Linnaeus, 1758).</title>
        <authorList>
            <person name="Anh-Thu Weber A."/>
            <person name="Halstead-Nussloch G."/>
        </authorList>
    </citation>
    <scope>NUCLEOTIDE SEQUENCE [LARGE SCALE GENOMIC DNA]</scope>
    <source>
        <strain evidence="5">AATW-2023a</strain>
        <tissue evidence="5">Whole specimen</tissue>
    </source>
</reference>
<gene>
    <name evidence="5" type="ORF">SNE40_009072</name>
</gene>
<sequence>MLSTIFIVSLLVLKVFCASRDKYSTGEDADKLCKAYKKVCPVGKVCVIQNLYWPRKMAFPVCVHEREVPAKSKICELPPSPGGCAARFSRWYFNVHTKECSPLTYSGCEGNLNNFYSKEKCEEICEVSFTPDGIPPESIPLETTSPQIAPPEIVNIGINSNSNTPDVMAAPAPLRLQSADMRQALEFEESERAEMENTRKLRRKHRRGQRKINGQRRRRRRRQRKHRRNGTSSSRFGELRGRKTSFISAPTANNANTNGSKFLLRKLRRRQRKLANARRYSGYDGYYDKIKLFTLLGGGHRKRANTQA</sequence>
<dbReference type="Pfam" id="PF00014">
    <property type="entry name" value="Kunitz_BPTI"/>
    <property type="match status" value="1"/>
</dbReference>
<keyword evidence="6" id="KW-1185">Reference proteome</keyword>
<evidence type="ECO:0000313" key="5">
    <source>
        <dbReference type="EMBL" id="KAK6181147.1"/>
    </source>
</evidence>
<keyword evidence="1" id="KW-1015">Disulfide bond</keyword>
<evidence type="ECO:0000259" key="4">
    <source>
        <dbReference type="PROSITE" id="PS50279"/>
    </source>
</evidence>
<feature type="chain" id="PRO_5042840041" description="BPTI/Kunitz inhibitor domain-containing protein" evidence="3">
    <location>
        <begin position="18"/>
        <end position="308"/>
    </location>
</feature>
<dbReference type="Proteomes" id="UP001347796">
    <property type="component" value="Unassembled WGS sequence"/>
</dbReference>
<evidence type="ECO:0000256" key="3">
    <source>
        <dbReference type="SAM" id="SignalP"/>
    </source>
</evidence>